<name>A0A4Y0BFX1_ANOFN</name>
<reference evidence="2" key="1">
    <citation type="submission" date="2020-05" db="UniProtKB">
        <authorList>
            <consortium name="EnsemblMetazoa"/>
        </authorList>
    </citation>
    <scope>IDENTIFICATION</scope>
    <source>
        <strain evidence="2">FUMOZ</strain>
    </source>
</reference>
<dbReference type="VEuPathDB" id="VectorBase:AFUN018973"/>
<protein>
    <submittedName>
        <fullName evidence="2">Uncharacterized protein</fullName>
    </submittedName>
</protein>
<dbReference type="EnsemblMetazoa" id="AFUN018973-RA">
    <property type="protein sequence ID" value="AFUN018973-PA"/>
    <property type="gene ID" value="AFUN018973"/>
</dbReference>
<evidence type="ECO:0000256" key="1">
    <source>
        <dbReference type="SAM" id="MobiDB-lite"/>
    </source>
</evidence>
<feature type="compositionally biased region" description="Low complexity" evidence="1">
    <location>
        <begin position="44"/>
        <end position="56"/>
    </location>
</feature>
<sequence length="110" mass="12566">MSAQNFYVEDSAEEDSLVENQSFRKYRDAESIVIDETDSSGTIESSVNSVNNSSAASEEENMVLQMKKRQSKRMSLHPRHAEDNPSDESEQEDQDQTNDGTFRDDEPEQR</sequence>
<evidence type="ECO:0000313" key="2">
    <source>
        <dbReference type="EnsemblMetazoa" id="AFUN018973-PA"/>
    </source>
</evidence>
<feature type="compositionally biased region" description="Basic residues" evidence="1">
    <location>
        <begin position="66"/>
        <end position="78"/>
    </location>
</feature>
<dbReference type="VEuPathDB" id="VectorBase:AFUN2_007980"/>
<feature type="compositionally biased region" description="Acidic residues" evidence="1">
    <location>
        <begin position="84"/>
        <end position="96"/>
    </location>
</feature>
<dbReference type="AlphaFoldDB" id="A0A4Y0BFX1"/>
<accession>A0A4Y0BFX1</accession>
<organism evidence="2">
    <name type="scientific">Anopheles funestus</name>
    <name type="common">African malaria mosquito</name>
    <dbReference type="NCBI Taxonomy" id="62324"/>
    <lineage>
        <taxon>Eukaryota</taxon>
        <taxon>Metazoa</taxon>
        <taxon>Ecdysozoa</taxon>
        <taxon>Arthropoda</taxon>
        <taxon>Hexapoda</taxon>
        <taxon>Insecta</taxon>
        <taxon>Pterygota</taxon>
        <taxon>Neoptera</taxon>
        <taxon>Endopterygota</taxon>
        <taxon>Diptera</taxon>
        <taxon>Nematocera</taxon>
        <taxon>Culicoidea</taxon>
        <taxon>Culicidae</taxon>
        <taxon>Anophelinae</taxon>
        <taxon>Anopheles</taxon>
    </lineage>
</organism>
<proteinExistence type="predicted"/>
<dbReference type="STRING" id="62324.A0A4Y0BFX1"/>
<feature type="compositionally biased region" description="Basic and acidic residues" evidence="1">
    <location>
        <begin position="101"/>
        <end position="110"/>
    </location>
</feature>
<feature type="region of interest" description="Disordered" evidence="1">
    <location>
        <begin position="36"/>
        <end position="110"/>
    </location>
</feature>